<keyword evidence="2" id="KW-1185">Reference proteome</keyword>
<dbReference type="EMBL" id="QCXQ01000006">
    <property type="protein sequence ID" value="PWF99394.1"/>
    <property type="molecule type" value="Genomic_DNA"/>
</dbReference>
<gene>
    <name evidence="1" type="ORF">DCM90_08040</name>
</gene>
<evidence type="ECO:0000313" key="2">
    <source>
        <dbReference type="Proteomes" id="UP000245080"/>
    </source>
</evidence>
<dbReference type="FunFam" id="3.40.50.300:FF:001255">
    <property type="entry name" value="DNA polymerase III subunit delta"/>
    <property type="match status" value="1"/>
</dbReference>
<evidence type="ECO:0000313" key="1">
    <source>
        <dbReference type="EMBL" id="PWF99394.1"/>
    </source>
</evidence>
<dbReference type="PANTHER" id="PTHR11669">
    <property type="entry name" value="REPLICATION FACTOR C / DNA POLYMERASE III GAMMA-TAU SUBUNIT"/>
    <property type="match status" value="1"/>
</dbReference>
<dbReference type="PANTHER" id="PTHR11669:SF8">
    <property type="entry name" value="DNA POLYMERASE III SUBUNIT DELTA"/>
    <property type="match status" value="1"/>
</dbReference>
<reference evidence="1 2" key="1">
    <citation type="journal article" date="2018" name="Int. J. Syst. Evol. Microbiol.">
        <title>Lactobacillus bambusae sp. nov., isolated from a traditional fermented Ma-bamboo shoots of Taiwan.</title>
        <authorList>
            <person name="Wang L.-T."/>
        </authorList>
    </citation>
    <scope>NUCLEOTIDE SEQUENCE [LARGE SCALE GENOMIC DNA]</scope>
    <source>
        <strain evidence="1 2">BS-W1</strain>
    </source>
</reference>
<accession>A0A2V1MZ00</accession>
<dbReference type="Proteomes" id="UP000245080">
    <property type="component" value="Unassembled WGS sequence"/>
</dbReference>
<dbReference type="InterPro" id="IPR004622">
    <property type="entry name" value="DNA_pol_HolB"/>
</dbReference>
<dbReference type="GO" id="GO:0006261">
    <property type="term" value="P:DNA-templated DNA replication"/>
    <property type="evidence" value="ECO:0007669"/>
    <property type="project" value="TreeGrafter"/>
</dbReference>
<sequence length="336" mass="37500">MEQSPIQIAQALQPTLTTHFMQLVTQKDLAHAYLFSGQTGTGRDEVAVTIAMRLFCENVQPDELPCGRCPECQRILSGSHPDVVHIAPDGNSIKVDQVRYLKAEFSKSAVEGDQKVFIIDDAEKMTVSAANTLLKFIEEPVGNSVALLLTTNRDLILPTIQSRTQIVEFTAKSLQLVLDRLGQAGVPQSQQRLAATLTTSPDVAQTLLVDDWLGQAQHQIQKWYSALVNRDPRAFPQVQMDILPLAGNKLQQQWLLQIAVQIWHDTLRSQELQLAPEELSFPELGSAIQSAAEKLSTNELIKATELTLQTRHQLRMNLNFQNVFEALTLNILRTFS</sequence>
<protein>
    <submittedName>
        <fullName evidence="1">DNA polymerase III subunit delta</fullName>
    </submittedName>
</protein>
<dbReference type="Pfam" id="PF13177">
    <property type="entry name" value="DNA_pol3_delta2"/>
    <property type="match status" value="1"/>
</dbReference>
<name>A0A2V1MZ00_9LACO</name>
<dbReference type="AlphaFoldDB" id="A0A2V1MZ00"/>
<dbReference type="SUPFAM" id="SSF52540">
    <property type="entry name" value="P-loop containing nucleoside triphosphate hydrolases"/>
    <property type="match status" value="1"/>
</dbReference>
<dbReference type="InterPro" id="IPR027417">
    <property type="entry name" value="P-loop_NTPase"/>
</dbReference>
<dbReference type="OrthoDB" id="9810148at2"/>
<proteinExistence type="predicted"/>
<comment type="caution">
    <text evidence="1">The sequence shown here is derived from an EMBL/GenBank/DDBJ whole genome shotgun (WGS) entry which is preliminary data.</text>
</comment>
<dbReference type="GO" id="GO:0003887">
    <property type="term" value="F:DNA-directed DNA polymerase activity"/>
    <property type="evidence" value="ECO:0007669"/>
    <property type="project" value="InterPro"/>
</dbReference>
<dbReference type="InterPro" id="IPR050238">
    <property type="entry name" value="DNA_Rep/Repair_Clamp_Loader"/>
</dbReference>
<dbReference type="NCBIfam" id="NF005972">
    <property type="entry name" value="PRK08058.1"/>
    <property type="match status" value="1"/>
</dbReference>
<dbReference type="RefSeq" id="WP_109250852.1">
    <property type="nucleotide sequence ID" value="NZ_QCXQ01000006.1"/>
</dbReference>
<dbReference type="GO" id="GO:0008408">
    <property type="term" value="F:3'-5' exonuclease activity"/>
    <property type="evidence" value="ECO:0007669"/>
    <property type="project" value="InterPro"/>
</dbReference>
<organism evidence="1 2">
    <name type="scientific">Levilactobacillus bambusae</name>
    <dbReference type="NCBI Taxonomy" id="2024736"/>
    <lineage>
        <taxon>Bacteria</taxon>
        <taxon>Bacillati</taxon>
        <taxon>Bacillota</taxon>
        <taxon>Bacilli</taxon>
        <taxon>Lactobacillales</taxon>
        <taxon>Lactobacillaceae</taxon>
        <taxon>Levilactobacillus</taxon>
    </lineage>
</organism>
<dbReference type="NCBIfam" id="TIGR00678">
    <property type="entry name" value="holB"/>
    <property type="match status" value="1"/>
</dbReference>
<dbReference type="Gene3D" id="3.40.50.300">
    <property type="entry name" value="P-loop containing nucleotide triphosphate hydrolases"/>
    <property type="match status" value="1"/>
</dbReference>